<reference evidence="2 3" key="1">
    <citation type="submission" date="2018-12" db="EMBL/GenBank/DDBJ databases">
        <authorList>
            <person name="Yu L."/>
        </authorList>
    </citation>
    <scope>NUCLEOTIDE SEQUENCE [LARGE SCALE GENOMIC DNA]</scope>
    <source>
        <strain evidence="2 3">HAW-EB2</strain>
    </source>
</reference>
<dbReference type="AlphaFoldDB" id="A0A3S0IN38"/>
<accession>A0A3S0IN38</accession>
<evidence type="ECO:0000313" key="3">
    <source>
        <dbReference type="Proteomes" id="UP000267448"/>
    </source>
</evidence>
<keyword evidence="1" id="KW-0732">Signal</keyword>
<comment type="caution">
    <text evidence="2">The sequence shown here is derived from an EMBL/GenBank/DDBJ whole genome shotgun (WGS) entry which is preliminary data.</text>
</comment>
<dbReference type="EMBL" id="RXNU01000005">
    <property type="protein sequence ID" value="RTR38873.1"/>
    <property type="molecule type" value="Genomic_DNA"/>
</dbReference>
<evidence type="ECO:0000313" key="2">
    <source>
        <dbReference type="EMBL" id="RTR38873.1"/>
    </source>
</evidence>
<feature type="signal peptide" evidence="1">
    <location>
        <begin position="1"/>
        <end position="27"/>
    </location>
</feature>
<name>A0A3S0IN38_9GAMM</name>
<gene>
    <name evidence="2" type="ORF">EKG38_12005</name>
</gene>
<protein>
    <submittedName>
        <fullName evidence="2">Uncharacterized protein</fullName>
    </submittedName>
</protein>
<proteinExistence type="predicted"/>
<dbReference type="PROSITE" id="PS51257">
    <property type="entry name" value="PROKAR_LIPOPROTEIN"/>
    <property type="match status" value="1"/>
</dbReference>
<feature type="chain" id="PRO_5018618429" evidence="1">
    <location>
        <begin position="28"/>
        <end position="94"/>
    </location>
</feature>
<keyword evidence="3" id="KW-1185">Reference proteome</keyword>
<sequence length="94" mass="10269">MNKLNVNLSGYIKPCCLVGILLLTACAQVNDFPMGESYQQVKQVQILDPGAPERNDGIVGVLEGNYGERVMQAYRISNEAPKTGREKVSVKAID</sequence>
<dbReference type="RefSeq" id="WP_126520482.1">
    <property type="nucleotide sequence ID" value="NZ_RXNU01000005.1"/>
</dbReference>
<dbReference type="Proteomes" id="UP000267448">
    <property type="component" value="Unassembled WGS sequence"/>
</dbReference>
<organism evidence="2 3">
    <name type="scientific">Shewanella canadensis</name>
    <dbReference type="NCBI Taxonomy" id="271096"/>
    <lineage>
        <taxon>Bacteria</taxon>
        <taxon>Pseudomonadati</taxon>
        <taxon>Pseudomonadota</taxon>
        <taxon>Gammaproteobacteria</taxon>
        <taxon>Alteromonadales</taxon>
        <taxon>Shewanellaceae</taxon>
        <taxon>Shewanella</taxon>
    </lineage>
</organism>
<dbReference type="OrthoDB" id="5600970at2"/>
<evidence type="ECO:0000256" key="1">
    <source>
        <dbReference type="SAM" id="SignalP"/>
    </source>
</evidence>